<proteinExistence type="predicted"/>
<keyword evidence="2" id="KW-1185">Reference proteome</keyword>
<sequence length="73" mass="8554">MVAVDMTLGLKTYSFPFMFPQMKANMYQNMTLYVEENGDIVIVFTDVKESDFVTSVVHRVSWTDIVPYMIFDR</sequence>
<evidence type="ECO:0000313" key="1">
    <source>
        <dbReference type="EMBL" id="EWM20069.1"/>
    </source>
</evidence>
<evidence type="ECO:0000313" key="2">
    <source>
        <dbReference type="Proteomes" id="UP000019335"/>
    </source>
</evidence>
<organism evidence="1 2">
    <name type="scientific">Nannochloropsis gaditana</name>
    <dbReference type="NCBI Taxonomy" id="72520"/>
    <lineage>
        <taxon>Eukaryota</taxon>
        <taxon>Sar</taxon>
        <taxon>Stramenopiles</taxon>
        <taxon>Ochrophyta</taxon>
        <taxon>Eustigmatophyceae</taxon>
        <taxon>Eustigmatales</taxon>
        <taxon>Monodopsidaceae</taxon>
        <taxon>Nannochloropsis</taxon>
    </lineage>
</organism>
<dbReference type="EMBL" id="AZIL01003398">
    <property type="protein sequence ID" value="EWM20069.1"/>
    <property type="molecule type" value="Genomic_DNA"/>
</dbReference>
<dbReference type="AlphaFoldDB" id="W7TGK0"/>
<accession>W7TGK0</accession>
<dbReference type="Proteomes" id="UP000019335">
    <property type="component" value="Unassembled WGS sequence"/>
</dbReference>
<reference evidence="1 2" key="1">
    <citation type="journal article" date="2014" name="Mol. Plant">
        <title>Chromosome Scale Genome Assembly and Transcriptome Profiling of Nannochloropsis gaditana in Nitrogen Depletion.</title>
        <authorList>
            <person name="Corteggiani Carpinelli E."/>
            <person name="Telatin A."/>
            <person name="Vitulo N."/>
            <person name="Forcato C."/>
            <person name="D'Angelo M."/>
            <person name="Schiavon R."/>
            <person name="Vezzi A."/>
            <person name="Giacometti G.M."/>
            <person name="Morosinotto T."/>
            <person name="Valle G."/>
        </authorList>
    </citation>
    <scope>NUCLEOTIDE SEQUENCE [LARGE SCALE GENOMIC DNA]</scope>
    <source>
        <strain evidence="1 2">B-31</strain>
    </source>
</reference>
<comment type="caution">
    <text evidence="1">The sequence shown here is derived from an EMBL/GenBank/DDBJ whole genome shotgun (WGS) entry which is preliminary data.</text>
</comment>
<gene>
    <name evidence="1" type="ORF">Naga_101974g3</name>
</gene>
<protein>
    <submittedName>
        <fullName evidence="1">Uncharacterized protein</fullName>
    </submittedName>
</protein>
<name>W7TGK0_9STRA</name>